<evidence type="ECO:0000313" key="1">
    <source>
        <dbReference type="EMBL" id="EKC66323.1"/>
    </source>
</evidence>
<dbReference type="Gene3D" id="2.160.20.10">
    <property type="entry name" value="Single-stranded right-handed beta-helix, Pectin lyase-like"/>
    <property type="match status" value="1"/>
</dbReference>
<name>K1T9N2_9ZZZZ</name>
<dbReference type="AlphaFoldDB" id="K1T9N2"/>
<accession>K1T9N2</accession>
<dbReference type="InterPro" id="IPR011050">
    <property type="entry name" value="Pectin_lyase_fold/virulence"/>
</dbReference>
<dbReference type="SUPFAM" id="SSF51126">
    <property type="entry name" value="Pectin lyase-like"/>
    <property type="match status" value="1"/>
</dbReference>
<keyword evidence="1" id="KW-0378">Hydrolase</keyword>
<organism evidence="1">
    <name type="scientific">human gut metagenome</name>
    <dbReference type="NCBI Taxonomy" id="408170"/>
    <lineage>
        <taxon>unclassified sequences</taxon>
        <taxon>metagenomes</taxon>
        <taxon>organismal metagenomes</taxon>
    </lineage>
</organism>
<comment type="caution">
    <text evidence="1">The sequence shown here is derived from an EMBL/GenBank/DDBJ whole genome shotgun (WGS) entry which is preliminary data.</text>
</comment>
<protein>
    <submittedName>
        <fullName evidence="1">Glycoside hydrolase family protein</fullName>
    </submittedName>
</protein>
<sequence>MNNKTLLLTLSFILGTLFTNAQSLPGFQWGEGMGTPDLSWTAQVGAKTYPKGKIFQAADYGLKNDSTRLSTAALQKAIDECHRSGGGTVEVAPGYYRIGAIYLKSM</sequence>
<dbReference type="EMBL" id="AJWY01006628">
    <property type="protein sequence ID" value="EKC66323.1"/>
    <property type="molecule type" value="Genomic_DNA"/>
</dbReference>
<gene>
    <name evidence="1" type="ORF">LEA_09872</name>
</gene>
<dbReference type="InterPro" id="IPR012334">
    <property type="entry name" value="Pectin_lyas_fold"/>
</dbReference>
<dbReference type="GO" id="GO:0016787">
    <property type="term" value="F:hydrolase activity"/>
    <property type="evidence" value="ECO:0007669"/>
    <property type="project" value="UniProtKB-KW"/>
</dbReference>
<reference evidence="1" key="1">
    <citation type="journal article" date="2013" name="Environ. Microbiol.">
        <title>Microbiota from the distal guts of lean and obese adolescents exhibit partial functional redundancy besides clear differences in community structure.</title>
        <authorList>
            <person name="Ferrer M."/>
            <person name="Ruiz A."/>
            <person name="Lanza F."/>
            <person name="Haange S.B."/>
            <person name="Oberbach A."/>
            <person name="Till H."/>
            <person name="Bargiela R."/>
            <person name="Campoy C."/>
            <person name="Segura M.T."/>
            <person name="Richter M."/>
            <person name="von Bergen M."/>
            <person name="Seifert J."/>
            <person name="Suarez A."/>
        </authorList>
    </citation>
    <scope>NUCLEOTIDE SEQUENCE</scope>
</reference>
<proteinExistence type="predicted"/>